<dbReference type="OrthoDB" id="413361at2759"/>
<proteinExistence type="predicted"/>
<evidence type="ECO:0000313" key="2">
    <source>
        <dbReference type="Proteomes" id="UP000499080"/>
    </source>
</evidence>
<accession>A0A4Y2EZN2</accession>
<evidence type="ECO:0000313" key="1">
    <source>
        <dbReference type="EMBL" id="GBM33749.1"/>
    </source>
</evidence>
<dbReference type="PANTHER" id="PTHR11439:SF463">
    <property type="entry name" value="REVERSE TRANSCRIPTASE TY1_COPIA-TYPE DOMAIN-CONTAINING PROTEIN"/>
    <property type="match status" value="1"/>
</dbReference>
<dbReference type="CDD" id="cd09272">
    <property type="entry name" value="RNase_HI_RT_Ty1"/>
    <property type="match status" value="1"/>
</dbReference>
<reference evidence="1 2" key="1">
    <citation type="journal article" date="2019" name="Sci. Rep.">
        <title>Orb-weaving spider Araneus ventricosus genome elucidates the spidroin gene catalogue.</title>
        <authorList>
            <person name="Kono N."/>
            <person name="Nakamura H."/>
            <person name="Ohtoshi R."/>
            <person name="Moran D.A.P."/>
            <person name="Shinohara A."/>
            <person name="Yoshida Y."/>
            <person name="Fujiwara M."/>
            <person name="Mori M."/>
            <person name="Tomita M."/>
            <person name="Arakawa K."/>
        </authorList>
    </citation>
    <scope>NUCLEOTIDE SEQUENCE [LARGE SCALE GENOMIC DNA]</scope>
</reference>
<sequence>MSKTATATEFLGIRLVFTPTELKLDQEEYIDEMSKRFNVSDCKPCSTPLEPKCTSADFANSELFEGPFRELIGSLLYVAVTTRPDILFSVDYLRQLQEKPTVAAWTGLKRILRYLKGTKNFKLVYKKLNNPNFNIDLYVDADWASDTIDRKSVSGYVFMFCNCPILWHRKKKNCIDLSSTEAEIITLSKSLQDLLYYKDVINEISHINSISIYEDNQSAIKSVTNENECGRLKDLDVKLKFIRETLIDLCISIKYVCTENQITDLFTKGLYKYKLHKLLCFCSVCMRD</sequence>
<gene>
    <name evidence="1" type="primary">GIP_123</name>
    <name evidence="1" type="ORF">AVEN_47050_1</name>
</gene>
<protein>
    <submittedName>
        <fullName evidence="1">Copia protein</fullName>
    </submittedName>
</protein>
<organism evidence="1 2">
    <name type="scientific">Araneus ventricosus</name>
    <name type="common">Orbweaver spider</name>
    <name type="synonym">Epeira ventricosa</name>
    <dbReference type="NCBI Taxonomy" id="182803"/>
    <lineage>
        <taxon>Eukaryota</taxon>
        <taxon>Metazoa</taxon>
        <taxon>Ecdysozoa</taxon>
        <taxon>Arthropoda</taxon>
        <taxon>Chelicerata</taxon>
        <taxon>Arachnida</taxon>
        <taxon>Araneae</taxon>
        <taxon>Araneomorphae</taxon>
        <taxon>Entelegynae</taxon>
        <taxon>Araneoidea</taxon>
        <taxon>Araneidae</taxon>
        <taxon>Araneus</taxon>
    </lineage>
</organism>
<dbReference type="EMBL" id="BGPR01000740">
    <property type="protein sequence ID" value="GBM33749.1"/>
    <property type="molecule type" value="Genomic_DNA"/>
</dbReference>
<dbReference type="PANTHER" id="PTHR11439">
    <property type="entry name" value="GAG-POL-RELATED RETROTRANSPOSON"/>
    <property type="match status" value="1"/>
</dbReference>
<dbReference type="AlphaFoldDB" id="A0A4Y2EZN2"/>
<keyword evidence="2" id="KW-1185">Reference proteome</keyword>
<dbReference type="Proteomes" id="UP000499080">
    <property type="component" value="Unassembled WGS sequence"/>
</dbReference>
<name>A0A4Y2EZN2_ARAVE</name>
<comment type="caution">
    <text evidence="1">The sequence shown here is derived from an EMBL/GenBank/DDBJ whole genome shotgun (WGS) entry which is preliminary data.</text>
</comment>